<keyword evidence="2" id="KW-1185">Reference proteome</keyword>
<evidence type="ECO:0000313" key="2">
    <source>
        <dbReference type="Proteomes" id="UP000297245"/>
    </source>
</evidence>
<dbReference type="Proteomes" id="UP000297245">
    <property type="component" value="Unassembled WGS sequence"/>
</dbReference>
<sequence>MPQTDSATPTRIDSIQDALVGQKLRLAGRRVENTRLLNFVSINFTLRMMCYSGESGLIVLEYKNKAVMVDVSLTVGPSSRWVNEKFNTVMVIGHLEQSTIALPVPEMPTYANAPQIDPHLVLYAILAIPAFDLDLGLWNSTIENLNENQS</sequence>
<name>A0A4S8M9P3_DENBC</name>
<protein>
    <submittedName>
        <fullName evidence="1">Uncharacterized protein</fullName>
    </submittedName>
</protein>
<reference evidence="1 2" key="1">
    <citation type="journal article" date="2019" name="Nat. Ecol. Evol.">
        <title>Megaphylogeny resolves global patterns of mushroom evolution.</title>
        <authorList>
            <person name="Varga T."/>
            <person name="Krizsan K."/>
            <person name="Foldi C."/>
            <person name="Dima B."/>
            <person name="Sanchez-Garcia M."/>
            <person name="Sanchez-Ramirez S."/>
            <person name="Szollosi G.J."/>
            <person name="Szarkandi J.G."/>
            <person name="Papp V."/>
            <person name="Albert L."/>
            <person name="Andreopoulos W."/>
            <person name="Angelini C."/>
            <person name="Antonin V."/>
            <person name="Barry K.W."/>
            <person name="Bougher N.L."/>
            <person name="Buchanan P."/>
            <person name="Buyck B."/>
            <person name="Bense V."/>
            <person name="Catcheside P."/>
            <person name="Chovatia M."/>
            <person name="Cooper J."/>
            <person name="Damon W."/>
            <person name="Desjardin D."/>
            <person name="Finy P."/>
            <person name="Geml J."/>
            <person name="Haridas S."/>
            <person name="Hughes K."/>
            <person name="Justo A."/>
            <person name="Karasinski D."/>
            <person name="Kautmanova I."/>
            <person name="Kiss B."/>
            <person name="Kocsube S."/>
            <person name="Kotiranta H."/>
            <person name="LaButti K.M."/>
            <person name="Lechner B.E."/>
            <person name="Liimatainen K."/>
            <person name="Lipzen A."/>
            <person name="Lukacs Z."/>
            <person name="Mihaltcheva S."/>
            <person name="Morgado L.N."/>
            <person name="Niskanen T."/>
            <person name="Noordeloos M.E."/>
            <person name="Ohm R.A."/>
            <person name="Ortiz-Santana B."/>
            <person name="Ovrebo C."/>
            <person name="Racz N."/>
            <person name="Riley R."/>
            <person name="Savchenko A."/>
            <person name="Shiryaev A."/>
            <person name="Soop K."/>
            <person name="Spirin V."/>
            <person name="Szebenyi C."/>
            <person name="Tomsovsky M."/>
            <person name="Tulloss R.E."/>
            <person name="Uehling J."/>
            <person name="Grigoriev I.V."/>
            <person name="Vagvolgyi C."/>
            <person name="Papp T."/>
            <person name="Martin F.M."/>
            <person name="Miettinen O."/>
            <person name="Hibbett D.S."/>
            <person name="Nagy L.G."/>
        </authorList>
    </citation>
    <scope>NUCLEOTIDE SEQUENCE [LARGE SCALE GENOMIC DNA]</scope>
    <source>
        <strain evidence="1 2">CBS 962.96</strain>
    </source>
</reference>
<gene>
    <name evidence="1" type="ORF">K435DRAFT_855948</name>
</gene>
<dbReference type="AlphaFoldDB" id="A0A4S8M9P3"/>
<dbReference type="OrthoDB" id="3258172at2759"/>
<evidence type="ECO:0000313" key="1">
    <source>
        <dbReference type="EMBL" id="THU99126.1"/>
    </source>
</evidence>
<organism evidence="1 2">
    <name type="scientific">Dendrothele bispora (strain CBS 962.96)</name>
    <dbReference type="NCBI Taxonomy" id="1314807"/>
    <lineage>
        <taxon>Eukaryota</taxon>
        <taxon>Fungi</taxon>
        <taxon>Dikarya</taxon>
        <taxon>Basidiomycota</taxon>
        <taxon>Agaricomycotina</taxon>
        <taxon>Agaricomycetes</taxon>
        <taxon>Agaricomycetidae</taxon>
        <taxon>Agaricales</taxon>
        <taxon>Agaricales incertae sedis</taxon>
        <taxon>Dendrothele</taxon>
    </lineage>
</organism>
<proteinExistence type="predicted"/>
<accession>A0A4S8M9P3</accession>
<dbReference type="EMBL" id="ML179124">
    <property type="protein sequence ID" value="THU99126.1"/>
    <property type="molecule type" value="Genomic_DNA"/>
</dbReference>